<dbReference type="Proteomes" id="UP000005824">
    <property type="component" value="Unassembled WGS sequence"/>
</dbReference>
<dbReference type="PANTHER" id="PTHR48111">
    <property type="entry name" value="REGULATOR OF RPOS"/>
    <property type="match status" value="1"/>
</dbReference>
<feature type="domain" description="OmpR/PhoB-type" evidence="9">
    <location>
        <begin position="128"/>
        <end position="227"/>
    </location>
</feature>
<dbReference type="Gene3D" id="6.10.250.690">
    <property type="match status" value="1"/>
</dbReference>
<dbReference type="GO" id="GO:0032993">
    <property type="term" value="C:protein-DNA complex"/>
    <property type="evidence" value="ECO:0007669"/>
    <property type="project" value="TreeGrafter"/>
</dbReference>
<dbReference type="FunFam" id="3.40.50.2300:FF:000001">
    <property type="entry name" value="DNA-binding response regulator PhoB"/>
    <property type="match status" value="1"/>
</dbReference>
<evidence type="ECO:0000259" key="8">
    <source>
        <dbReference type="PROSITE" id="PS50110"/>
    </source>
</evidence>
<comment type="caution">
    <text evidence="10">The sequence shown here is derived from an EMBL/GenBank/DDBJ whole genome shotgun (WGS) entry which is preliminary data.</text>
</comment>
<sequence length="229" mass="26081">MIHAETILIIEDDPVMLRGLKDNFEFEGYHVQTANDGDAGLKLALAIQPALIVLDLMLPKVNGYEICRFLREEKLEMPIIMLTAKGQESDIVLGLKLGADDYVTKPFSIKELLARVEAFLRRQRKQTGTVYTFGDCRFDTTARTLVRNGQDVPLSPKEFDLLTFLVTNAGRALSRDRIMSTVWGYDSRVTPRSIDRFVNALRNKIEPDPAEPRILKTVREFGYKFELPM</sequence>
<dbReference type="Pfam" id="PF00486">
    <property type="entry name" value="Trans_reg_C"/>
    <property type="match status" value="1"/>
</dbReference>
<feature type="domain" description="Response regulatory" evidence="8">
    <location>
        <begin position="6"/>
        <end position="120"/>
    </location>
</feature>
<dbReference type="InterPro" id="IPR011006">
    <property type="entry name" value="CheY-like_superfamily"/>
</dbReference>
<evidence type="ECO:0000256" key="5">
    <source>
        <dbReference type="ARBA" id="ARBA00023163"/>
    </source>
</evidence>
<dbReference type="PROSITE" id="PS50110">
    <property type="entry name" value="RESPONSE_REGULATORY"/>
    <property type="match status" value="1"/>
</dbReference>
<evidence type="ECO:0000256" key="2">
    <source>
        <dbReference type="ARBA" id="ARBA00023012"/>
    </source>
</evidence>
<dbReference type="InterPro" id="IPR001789">
    <property type="entry name" value="Sig_transdc_resp-reg_receiver"/>
</dbReference>
<dbReference type="GO" id="GO:0000976">
    <property type="term" value="F:transcription cis-regulatory region binding"/>
    <property type="evidence" value="ECO:0007669"/>
    <property type="project" value="TreeGrafter"/>
</dbReference>
<dbReference type="Gene3D" id="1.10.10.10">
    <property type="entry name" value="Winged helix-like DNA-binding domain superfamily/Winged helix DNA-binding domain"/>
    <property type="match status" value="1"/>
</dbReference>
<evidence type="ECO:0000256" key="6">
    <source>
        <dbReference type="PROSITE-ProRule" id="PRU00169"/>
    </source>
</evidence>
<dbReference type="InterPro" id="IPR039420">
    <property type="entry name" value="WalR-like"/>
</dbReference>
<dbReference type="SUPFAM" id="SSF52172">
    <property type="entry name" value="CheY-like"/>
    <property type="match status" value="1"/>
</dbReference>
<evidence type="ECO:0000256" key="3">
    <source>
        <dbReference type="ARBA" id="ARBA00023015"/>
    </source>
</evidence>
<dbReference type="Pfam" id="PF00072">
    <property type="entry name" value="Response_reg"/>
    <property type="match status" value="1"/>
</dbReference>
<reference evidence="10 11" key="1">
    <citation type="journal article" date="2011" name="J. Bacteriol.">
        <title>Genome sequence of Chthoniobacter flavus Ellin428, an aerobic heterotrophic soil bacterium.</title>
        <authorList>
            <person name="Kant R."/>
            <person name="van Passel M.W."/>
            <person name="Palva A."/>
            <person name="Lucas S."/>
            <person name="Lapidus A."/>
            <person name="Glavina Del Rio T."/>
            <person name="Dalin E."/>
            <person name="Tice H."/>
            <person name="Bruce D."/>
            <person name="Goodwin L."/>
            <person name="Pitluck S."/>
            <person name="Larimer F.W."/>
            <person name="Land M.L."/>
            <person name="Hauser L."/>
            <person name="Sangwan P."/>
            <person name="de Vos W.M."/>
            <person name="Janssen P.H."/>
            <person name="Smidt H."/>
        </authorList>
    </citation>
    <scope>NUCLEOTIDE SEQUENCE [LARGE SCALE GENOMIC DNA]</scope>
    <source>
        <strain evidence="10 11">Ellin428</strain>
    </source>
</reference>
<dbReference type="SMART" id="SM00448">
    <property type="entry name" value="REC"/>
    <property type="match status" value="1"/>
</dbReference>
<dbReference type="InterPro" id="IPR036388">
    <property type="entry name" value="WH-like_DNA-bd_sf"/>
</dbReference>
<dbReference type="Gene3D" id="3.40.50.2300">
    <property type="match status" value="1"/>
</dbReference>
<evidence type="ECO:0000313" key="11">
    <source>
        <dbReference type="Proteomes" id="UP000005824"/>
    </source>
</evidence>
<keyword evidence="5" id="KW-0804">Transcription</keyword>
<dbReference type="GO" id="GO:0000156">
    <property type="term" value="F:phosphorelay response regulator activity"/>
    <property type="evidence" value="ECO:0007669"/>
    <property type="project" value="TreeGrafter"/>
</dbReference>
<accession>B4CW77</accession>
<gene>
    <name evidence="10" type="ORF">CfE428DRAFT_0914</name>
</gene>
<dbReference type="AlphaFoldDB" id="B4CW77"/>
<proteinExistence type="predicted"/>
<keyword evidence="11" id="KW-1185">Reference proteome</keyword>
<dbReference type="eggNOG" id="COG0745">
    <property type="taxonomic scope" value="Bacteria"/>
</dbReference>
<evidence type="ECO:0000256" key="7">
    <source>
        <dbReference type="PROSITE-ProRule" id="PRU01091"/>
    </source>
</evidence>
<dbReference type="PANTHER" id="PTHR48111:SF40">
    <property type="entry name" value="PHOSPHATE REGULON TRANSCRIPTIONAL REGULATORY PROTEIN PHOB"/>
    <property type="match status" value="1"/>
</dbReference>
<organism evidence="10 11">
    <name type="scientific">Chthoniobacter flavus Ellin428</name>
    <dbReference type="NCBI Taxonomy" id="497964"/>
    <lineage>
        <taxon>Bacteria</taxon>
        <taxon>Pseudomonadati</taxon>
        <taxon>Verrucomicrobiota</taxon>
        <taxon>Spartobacteria</taxon>
        <taxon>Chthoniobacterales</taxon>
        <taxon>Chthoniobacteraceae</taxon>
        <taxon>Chthoniobacter</taxon>
    </lineage>
</organism>
<evidence type="ECO:0000313" key="10">
    <source>
        <dbReference type="EMBL" id="EDY21669.1"/>
    </source>
</evidence>
<keyword evidence="2" id="KW-0902">Two-component regulatory system</keyword>
<evidence type="ECO:0000256" key="4">
    <source>
        <dbReference type="ARBA" id="ARBA00023125"/>
    </source>
</evidence>
<dbReference type="SMART" id="SM00862">
    <property type="entry name" value="Trans_reg_C"/>
    <property type="match status" value="1"/>
</dbReference>
<evidence type="ECO:0000259" key="9">
    <source>
        <dbReference type="PROSITE" id="PS51755"/>
    </source>
</evidence>
<dbReference type="GO" id="GO:0006355">
    <property type="term" value="P:regulation of DNA-templated transcription"/>
    <property type="evidence" value="ECO:0007669"/>
    <property type="project" value="InterPro"/>
</dbReference>
<dbReference type="CDD" id="cd00383">
    <property type="entry name" value="trans_reg_C"/>
    <property type="match status" value="1"/>
</dbReference>
<feature type="modified residue" description="4-aspartylphosphate" evidence="6">
    <location>
        <position position="55"/>
    </location>
</feature>
<dbReference type="RefSeq" id="WP_006978241.1">
    <property type="nucleotide sequence ID" value="NZ_ABVL01000002.1"/>
</dbReference>
<keyword evidence="1 6" id="KW-0597">Phosphoprotein</keyword>
<dbReference type="GO" id="GO:0005829">
    <property type="term" value="C:cytosol"/>
    <property type="evidence" value="ECO:0007669"/>
    <property type="project" value="TreeGrafter"/>
</dbReference>
<protein>
    <submittedName>
        <fullName evidence="10">Two component transcriptional regulator, winged helix family</fullName>
    </submittedName>
</protein>
<feature type="DNA-binding region" description="OmpR/PhoB-type" evidence="7">
    <location>
        <begin position="128"/>
        <end position="227"/>
    </location>
</feature>
<keyword evidence="3" id="KW-0805">Transcription regulation</keyword>
<keyword evidence="4 7" id="KW-0238">DNA-binding</keyword>
<name>B4CW77_9BACT</name>
<dbReference type="STRING" id="497964.CfE428DRAFT_0914"/>
<evidence type="ECO:0000256" key="1">
    <source>
        <dbReference type="ARBA" id="ARBA00022553"/>
    </source>
</evidence>
<dbReference type="EMBL" id="ABVL01000002">
    <property type="protein sequence ID" value="EDY21669.1"/>
    <property type="molecule type" value="Genomic_DNA"/>
</dbReference>
<dbReference type="CDD" id="cd17574">
    <property type="entry name" value="REC_OmpR"/>
    <property type="match status" value="1"/>
</dbReference>
<dbReference type="InParanoid" id="B4CW77"/>
<dbReference type="PROSITE" id="PS51755">
    <property type="entry name" value="OMPR_PHOB"/>
    <property type="match status" value="1"/>
</dbReference>
<dbReference type="InterPro" id="IPR001867">
    <property type="entry name" value="OmpR/PhoB-type_DNA-bd"/>
</dbReference>